<keyword evidence="6" id="KW-1133">Transmembrane helix</keyword>
<dbReference type="HOGENOM" id="CLU_2294575_0_0_1"/>
<evidence type="ECO:0000256" key="4">
    <source>
        <dbReference type="ARBA" id="ARBA00022461"/>
    </source>
</evidence>
<evidence type="ECO:0000313" key="13">
    <source>
        <dbReference type="EMBL" id="EDX08147.1"/>
    </source>
</evidence>
<dbReference type="EMBL" id="CM000362">
    <property type="protein sequence ID" value="EDX08147.1"/>
    <property type="molecule type" value="Genomic_DNA"/>
</dbReference>
<sequence>MVISMDRNKLVWNTSFPSLTVCPHKRIDELKVEEYILTKQRSCRFNYEAEEMMTVPIYSFGLCLSECRMFFALRVCGCVPHFYRNRWWSKVKVEIDNLLRN</sequence>
<keyword evidence="14" id="KW-1185">Reference proteome</keyword>
<gene>
    <name evidence="13" type="primary">Dsim\GD17905</name>
    <name evidence="13" type="ORF">Dsim_GD17905</name>
</gene>
<keyword evidence="3 12" id="KW-0813">Transport</keyword>
<keyword evidence="4 12" id="KW-0894">Sodium channel</keyword>
<dbReference type="Pfam" id="PF00858">
    <property type="entry name" value="ASC"/>
    <property type="match status" value="1"/>
</dbReference>
<dbReference type="PhylomeDB" id="B4QGM8"/>
<evidence type="ECO:0000256" key="3">
    <source>
        <dbReference type="ARBA" id="ARBA00022448"/>
    </source>
</evidence>
<comment type="subcellular location">
    <subcellularLocation>
        <location evidence="1">Membrane</location>
        <topology evidence="1">Multi-pass membrane protein</topology>
    </subcellularLocation>
</comment>
<evidence type="ECO:0000256" key="12">
    <source>
        <dbReference type="RuleBase" id="RU000679"/>
    </source>
</evidence>
<dbReference type="OrthoDB" id="6628406at2759"/>
<dbReference type="Proteomes" id="UP000000304">
    <property type="component" value="Chromosome 2R"/>
</dbReference>
<keyword evidence="10 12" id="KW-0739">Sodium transport</keyword>
<dbReference type="GO" id="GO:0005272">
    <property type="term" value="F:sodium channel activity"/>
    <property type="evidence" value="ECO:0007669"/>
    <property type="project" value="UniProtKB-KW"/>
</dbReference>
<comment type="similarity">
    <text evidence="2 12">Belongs to the amiloride-sensitive sodium channel (TC 1.A.6) family.</text>
</comment>
<keyword evidence="7" id="KW-0915">Sodium</keyword>
<dbReference type="InterPro" id="IPR001873">
    <property type="entry name" value="ENaC"/>
</dbReference>
<dbReference type="AlphaFoldDB" id="B4QGM8"/>
<keyword evidence="9" id="KW-0472">Membrane</keyword>
<keyword evidence="11 12" id="KW-0407">Ion channel</keyword>
<evidence type="ECO:0000256" key="1">
    <source>
        <dbReference type="ARBA" id="ARBA00004141"/>
    </source>
</evidence>
<reference evidence="13 14" key="1">
    <citation type="journal article" date="2007" name="Nature">
        <title>Evolution of genes and genomes on the Drosophila phylogeny.</title>
        <authorList>
            <consortium name="Drosophila 12 Genomes Consortium"/>
            <person name="Clark A.G."/>
            <person name="Eisen M.B."/>
            <person name="Smith D.R."/>
            <person name="Bergman C.M."/>
            <person name="Oliver B."/>
            <person name="Markow T.A."/>
            <person name="Kaufman T.C."/>
            <person name="Kellis M."/>
            <person name="Gelbart W."/>
            <person name="Iyer V.N."/>
            <person name="Pollard D.A."/>
            <person name="Sackton T.B."/>
            <person name="Larracuente A.M."/>
            <person name="Singh N.D."/>
            <person name="Abad J.P."/>
            <person name="Abt D.N."/>
            <person name="Adryan B."/>
            <person name="Aguade M."/>
            <person name="Akashi H."/>
            <person name="Anderson W.W."/>
            <person name="Aquadro C.F."/>
            <person name="Ardell D.H."/>
            <person name="Arguello R."/>
            <person name="Artieri C.G."/>
            <person name="Barbash D.A."/>
            <person name="Barker D."/>
            <person name="Barsanti P."/>
            <person name="Batterham P."/>
            <person name="Batzoglou S."/>
            <person name="Begun D."/>
            <person name="Bhutkar A."/>
            <person name="Blanco E."/>
            <person name="Bosak S.A."/>
            <person name="Bradley R.K."/>
            <person name="Brand A.D."/>
            <person name="Brent M.R."/>
            <person name="Brooks A.N."/>
            <person name="Brown R.H."/>
            <person name="Butlin R.K."/>
            <person name="Caggese C."/>
            <person name="Calvi B.R."/>
            <person name="Bernardo de Carvalho A."/>
            <person name="Caspi A."/>
            <person name="Castrezana S."/>
            <person name="Celniker S.E."/>
            <person name="Chang J.L."/>
            <person name="Chapple C."/>
            <person name="Chatterji S."/>
            <person name="Chinwalla A."/>
            <person name="Civetta A."/>
            <person name="Clifton S.W."/>
            <person name="Comeron J.M."/>
            <person name="Costello J.C."/>
            <person name="Coyne J.A."/>
            <person name="Daub J."/>
            <person name="David R.G."/>
            <person name="Delcher A.L."/>
            <person name="Delehaunty K."/>
            <person name="Do C.B."/>
            <person name="Ebling H."/>
            <person name="Edwards K."/>
            <person name="Eickbush T."/>
            <person name="Evans J.D."/>
            <person name="Filipski A."/>
            <person name="Findeiss S."/>
            <person name="Freyhult E."/>
            <person name="Fulton L."/>
            <person name="Fulton R."/>
            <person name="Garcia A.C."/>
            <person name="Gardiner A."/>
            <person name="Garfield D.A."/>
            <person name="Garvin B.E."/>
            <person name="Gibson G."/>
            <person name="Gilbert D."/>
            <person name="Gnerre S."/>
            <person name="Godfrey J."/>
            <person name="Good R."/>
            <person name="Gotea V."/>
            <person name="Gravely B."/>
            <person name="Greenberg A.J."/>
            <person name="Griffiths-Jones S."/>
            <person name="Gross S."/>
            <person name="Guigo R."/>
            <person name="Gustafson E.A."/>
            <person name="Haerty W."/>
            <person name="Hahn M.W."/>
            <person name="Halligan D.L."/>
            <person name="Halpern A.L."/>
            <person name="Halter G.M."/>
            <person name="Han M.V."/>
            <person name="Heger A."/>
            <person name="Hillier L."/>
            <person name="Hinrichs A.S."/>
            <person name="Holmes I."/>
            <person name="Hoskins R.A."/>
            <person name="Hubisz M.J."/>
            <person name="Hultmark D."/>
            <person name="Huntley M.A."/>
            <person name="Jaffe D.B."/>
            <person name="Jagadeeshan S."/>
            <person name="Jeck W.R."/>
            <person name="Johnson J."/>
            <person name="Jones C.D."/>
            <person name="Jordan W.C."/>
            <person name="Karpen G.H."/>
            <person name="Kataoka E."/>
            <person name="Keightley P.D."/>
            <person name="Kheradpour P."/>
            <person name="Kirkness E.F."/>
            <person name="Koerich L.B."/>
            <person name="Kristiansen K."/>
            <person name="Kudrna D."/>
            <person name="Kulathinal R.J."/>
            <person name="Kumar S."/>
            <person name="Kwok R."/>
            <person name="Lander E."/>
            <person name="Langley C.H."/>
            <person name="Lapoint R."/>
            <person name="Lazzaro B.P."/>
            <person name="Lee S.J."/>
            <person name="Levesque L."/>
            <person name="Li R."/>
            <person name="Lin C.F."/>
            <person name="Lin M.F."/>
            <person name="Lindblad-Toh K."/>
            <person name="Llopart A."/>
            <person name="Long M."/>
            <person name="Low L."/>
            <person name="Lozovsky E."/>
            <person name="Lu J."/>
            <person name="Luo M."/>
            <person name="Machado C.A."/>
            <person name="Makalowski W."/>
            <person name="Marzo M."/>
            <person name="Matsuda M."/>
            <person name="Matzkin L."/>
            <person name="McAllister B."/>
            <person name="McBride C.S."/>
            <person name="McKernan B."/>
            <person name="McKernan K."/>
            <person name="Mendez-Lago M."/>
            <person name="Minx P."/>
            <person name="Mollenhauer M.U."/>
            <person name="Montooth K."/>
            <person name="Mount S.M."/>
            <person name="Mu X."/>
            <person name="Myers E."/>
            <person name="Negre B."/>
            <person name="Newfeld S."/>
            <person name="Nielsen R."/>
            <person name="Noor M.A."/>
            <person name="O'Grady P."/>
            <person name="Pachter L."/>
            <person name="Papaceit M."/>
            <person name="Parisi M.J."/>
            <person name="Parisi M."/>
            <person name="Parts L."/>
            <person name="Pedersen J.S."/>
            <person name="Pesole G."/>
            <person name="Phillippy A.M."/>
            <person name="Ponting C.P."/>
            <person name="Pop M."/>
            <person name="Porcelli D."/>
            <person name="Powell J.R."/>
            <person name="Prohaska S."/>
            <person name="Pruitt K."/>
            <person name="Puig M."/>
            <person name="Quesneville H."/>
            <person name="Ram K.R."/>
            <person name="Rand D."/>
            <person name="Rasmussen M.D."/>
            <person name="Reed L.K."/>
            <person name="Reenan R."/>
            <person name="Reily A."/>
            <person name="Remington K.A."/>
            <person name="Rieger T.T."/>
            <person name="Ritchie M.G."/>
            <person name="Robin C."/>
            <person name="Rogers Y.H."/>
            <person name="Rohde C."/>
            <person name="Rozas J."/>
            <person name="Rubenfield M.J."/>
            <person name="Ruiz A."/>
            <person name="Russo S."/>
            <person name="Salzberg S.L."/>
            <person name="Sanchez-Gracia A."/>
            <person name="Saranga D.J."/>
            <person name="Sato H."/>
            <person name="Schaeffer S.W."/>
            <person name="Schatz M.C."/>
            <person name="Schlenke T."/>
            <person name="Schwartz R."/>
            <person name="Segarra C."/>
            <person name="Singh R.S."/>
            <person name="Sirot L."/>
            <person name="Sirota M."/>
            <person name="Sisneros N.B."/>
            <person name="Smith C.D."/>
            <person name="Smith T.F."/>
            <person name="Spieth J."/>
            <person name="Stage D.E."/>
            <person name="Stark A."/>
            <person name="Stephan W."/>
            <person name="Strausberg R.L."/>
            <person name="Strempel S."/>
            <person name="Sturgill D."/>
            <person name="Sutton G."/>
            <person name="Sutton G.G."/>
            <person name="Tao W."/>
            <person name="Teichmann S."/>
            <person name="Tobari Y.N."/>
            <person name="Tomimura Y."/>
            <person name="Tsolas J.M."/>
            <person name="Valente V.L."/>
            <person name="Venter E."/>
            <person name="Venter J.C."/>
            <person name="Vicario S."/>
            <person name="Vieira F.G."/>
            <person name="Vilella A.J."/>
            <person name="Villasante A."/>
            <person name="Walenz B."/>
            <person name="Wang J."/>
            <person name="Wasserman M."/>
            <person name="Watts T."/>
            <person name="Wilson D."/>
            <person name="Wilson R.K."/>
            <person name="Wing R.A."/>
            <person name="Wolfner M.F."/>
            <person name="Wong A."/>
            <person name="Wong G.K."/>
            <person name="Wu C.I."/>
            <person name="Wu G."/>
            <person name="Yamamoto D."/>
            <person name="Yang H.P."/>
            <person name="Yang S.P."/>
            <person name="Yorke J.A."/>
            <person name="Yoshida K."/>
            <person name="Zdobnov E."/>
            <person name="Zhang P."/>
            <person name="Zhang Y."/>
            <person name="Zimin A.V."/>
            <person name="Baldwin J."/>
            <person name="Abdouelleil A."/>
            <person name="Abdulkadir J."/>
            <person name="Abebe A."/>
            <person name="Abera B."/>
            <person name="Abreu J."/>
            <person name="Acer S.C."/>
            <person name="Aftuck L."/>
            <person name="Alexander A."/>
            <person name="An P."/>
            <person name="Anderson E."/>
            <person name="Anderson S."/>
            <person name="Arachi H."/>
            <person name="Azer M."/>
            <person name="Bachantsang P."/>
            <person name="Barry A."/>
            <person name="Bayul T."/>
            <person name="Berlin A."/>
            <person name="Bessette D."/>
            <person name="Bloom T."/>
            <person name="Blye J."/>
            <person name="Boguslavskiy L."/>
            <person name="Bonnet C."/>
            <person name="Boukhgalter B."/>
            <person name="Bourzgui I."/>
            <person name="Brown A."/>
            <person name="Cahill P."/>
            <person name="Channer S."/>
            <person name="Cheshatsang Y."/>
            <person name="Chuda L."/>
            <person name="Citroen M."/>
            <person name="Collymore A."/>
            <person name="Cooke P."/>
            <person name="Costello M."/>
            <person name="D'Aco K."/>
            <person name="Daza R."/>
            <person name="De Haan G."/>
            <person name="DeGray S."/>
            <person name="DeMaso C."/>
            <person name="Dhargay N."/>
            <person name="Dooley K."/>
            <person name="Dooley E."/>
            <person name="Doricent M."/>
            <person name="Dorje P."/>
            <person name="Dorjee K."/>
            <person name="Dupes A."/>
            <person name="Elong R."/>
            <person name="Falk J."/>
            <person name="Farina A."/>
            <person name="Faro S."/>
            <person name="Ferguson D."/>
            <person name="Fisher S."/>
            <person name="Foley C.D."/>
            <person name="Franke A."/>
            <person name="Friedrich D."/>
            <person name="Gadbois L."/>
            <person name="Gearin G."/>
            <person name="Gearin C.R."/>
            <person name="Giannoukos G."/>
            <person name="Goode T."/>
            <person name="Graham J."/>
            <person name="Grandbois E."/>
            <person name="Grewal S."/>
            <person name="Gyaltsen K."/>
            <person name="Hafez N."/>
            <person name="Hagos B."/>
            <person name="Hall J."/>
            <person name="Henson C."/>
            <person name="Hollinger A."/>
            <person name="Honan T."/>
            <person name="Huard M.D."/>
            <person name="Hughes L."/>
            <person name="Hurhula B."/>
            <person name="Husby M.E."/>
            <person name="Kamat A."/>
            <person name="Kanga B."/>
            <person name="Kashin S."/>
            <person name="Khazanovich D."/>
            <person name="Kisner P."/>
            <person name="Lance K."/>
            <person name="Lara M."/>
            <person name="Lee W."/>
            <person name="Lennon N."/>
            <person name="Letendre F."/>
            <person name="LeVine R."/>
            <person name="Lipovsky A."/>
            <person name="Liu X."/>
            <person name="Liu J."/>
            <person name="Liu S."/>
            <person name="Lokyitsang T."/>
            <person name="Lokyitsang Y."/>
            <person name="Lubonja R."/>
            <person name="Lui A."/>
            <person name="MacDonald P."/>
            <person name="Magnisalis V."/>
            <person name="Maru K."/>
            <person name="Matthews C."/>
            <person name="McCusker W."/>
            <person name="McDonough S."/>
            <person name="Mehta T."/>
            <person name="Meldrim J."/>
            <person name="Meneus L."/>
            <person name="Mihai O."/>
            <person name="Mihalev A."/>
            <person name="Mihova T."/>
            <person name="Mittelman R."/>
            <person name="Mlenga V."/>
            <person name="Montmayeur A."/>
            <person name="Mulrain L."/>
            <person name="Navidi A."/>
            <person name="Naylor J."/>
            <person name="Negash T."/>
            <person name="Nguyen T."/>
            <person name="Nguyen N."/>
            <person name="Nicol R."/>
            <person name="Norbu C."/>
            <person name="Norbu N."/>
            <person name="Novod N."/>
            <person name="O'Neill B."/>
            <person name="Osman S."/>
            <person name="Markiewicz E."/>
            <person name="Oyono O.L."/>
            <person name="Patti C."/>
            <person name="Phunkhang P."/>
            <person name="Pierre F."/>
            <person name="Priest M."/>
            <person name="Raghuraman S."/>
            <person name="Rege F."/>
            <person name="Reyes R."/>
            <person name="Rise C."/>
            <person name="Rogov P."/>
            <person name="Ross K."/>
            <person name="Ryan E."/>
            <person name="Settipalli S."/>
            <person name="Shea T."/>
            <person name="Sherpa N."/>
            <person name="Shi L."/>
            <person name="Shih D."/>
            <person name="Sparrow T."/>
            <person name="Spaulding J."/>
            <person name="Stalker J."/>
            <person name="Stange-Thomann N."/>
            <person name="Stavropoulos S."/>
            <person name="Stone C."/>
            <person name="Strader C."/>
            <person name="Tesfaye S."/>
            <person name="Thomson T."/>
            <person name="Thoulutsang Y."/>
            <person name="Thoulutsang D."/>
            <person name="Topham K."/>
            <person name="Topping I."/>
            <person name="Tsamla T."/>
            <person name="Vassiliev H."/>
            <person name="Vo A."/>
            <person name="Wangchuk T."/>
            <person name="Wangdi T."/>
            <person name="Weiand M."/>
            <person name="Wilkinson J."/>
            <person name="Wilson A."/>
            <person name="Yadav S."/>
            <person name="Young G."/>
            <person name="Yu Q."/>
            <person name="Zembek L."/>
            <person name="Zhong D."/>
            <person name="Zimmer A."/>
            <person name="Zwirko Z."/>
            <person name="Jaffe D.B."/>
            <person name="Alvarez P."/>
            <person name="Brockman W."/>
            <person name="Butler J."/>
            <person name="Chin C."/>
            <person name="Gnerre S."/>
            <person name="Grabherr M."/>
            <person name="Kleber M."/>
            <person name="Mauceli E."/>
            <person name="MacCallum I."/>
        </authorList>
    </citation>
    <scope>NUCLEOTIDE SEQUENCE [LARGE SCALE GENOMIC DNA]</scope>
    <source>
        <strain evidence="14">white501</strain>
    </source>
</reference>
<evidence type="ECO:0000256" key="6">
    <source>
        <dbReference type="ARBA" id="ARBA00022989"/>
    </source>
</evidence>
<keyword evidence="8 12" id="KW-0406">Ion transport</keyword>
<accession>B4QGM8</accession>
<evidence type="ECO:0000256" key="2">
    <source>
        <dbReference type="ARBA" id="ARBA00007193"/>
    </source>
</evidence>
<evidence type="ECO:0000256" key="7">
    <source>
        <dbReference type="ARBA" id="ARBA00023053"/>
    </source>
</evidence>
<evidence type="ECO:0000256" key="10">
    <source>
        <dbReference type="ARBA" id="ARBA00023201"/>
    </source>
</evidence>
<proteinExistence type="inferred from homology"/>
<dbReference type="STRING" id="7240.B4QGM8"/>
<dbReference type="GO" id="GO:0016020">
    <property type="term" value="C:membrane"/>
    <property type="evidence" value="ECO:0007669"/>
    <property type="project" value="UniProtKB-SubCell"/>
</dbReference>
<organism evidence="13 14">
    <name type="scientific">Drosophila simulans</name>
    <name type="common">Fruit fly</name>
    <dbReference type="NCBI Taxonomy" id="7240"/>
    <lineage>
        <taxon>Eukaryota</taxon>
        <taxon>Metazoa</taxon>
        <taxon>Ecdysozoa</taxon>
        <taxon>Arthropoda</taxon>
        <taxon>Hexapoda</taxon>
        <taxon>Insecta</taxon>
        <taxon>Pterygota</taxon>
        <taxon>Neoptera</taxon>
        <taxon>Endopterygota</taxon>
        <taxon>Diptera</taxon>
        <taxon>Brachycera</taxon>
        <taxon>Muscomorpha</taxon>
        <taxon>Ephydroidea</taxon>
        <taxon>Drosophilidae</taxon>
        <taxon>Drosophila</taxon>
        <taxon>Sophophora</taxon>
    </lineage>
</organism>
<keyword evidence="5 12" id="KW-0812">Transmembrane</keyword>
<name>B4QGM8_DROSI</name>
<evidence type="ECO:0000256" key="9">
    <source>
        <dbReference type="ARBA" id="ARBA00023136"/>
    </source>
</evidence>
<evidence type="ECO:0000313" key="14">
    <source>
        <dbReference type="Proteomes" id="UP000000304"/>
    </source>
</evidence>
<evidence type="ECO:0000256" key="11">
    <source>
        <dbReference type="ARBA" id="ARBA00023303"/>
    </source>
</evidence>
<protein>
    <submittedName>
        <fullName evidence="13">GD17905</fullName>
    </submittedName>
</protein>
<evidence type="ECO:0000256" key="5">
    <source>
        <dbReference type="ARBA" id="ARBA00022692"/>
    </source>
</evidence>
<evidence type="ECO:0000256" key="8">
    <source>
        <dbReference type="ARBA" id="ARBA00023065"/>
    </source>
</evidence>